<keyword evidence="4" id="KW-1185">Reference proteome</keyword>
<evidence type="ECO:0000313" key="4">
    <source>
        <dbReference type="Proteomes" id="UP001165366"/>
    </source>
</evidence>
<dbReference type="InterPro" id="IPR010994">
    <property type="entry name" value="RuvA_2-like"/>
</dbReference>
<dbReference type="EMBL" id="JAKLWS010000011">
    <property type="protein sequence ID" value="MCG2589025.1"/>
    <property type="molecule type" value="Genomic_DNA"/>
</dbReference>
<keyword evidence="1" id="KW-0472">Membrane</keyword>
<evidence type="ECO:0000256" key="1">
    <source>
        <dbReference type="SAM" id="Phobius"/>
    </source>
</evidence>
<dbReference type="PANTHER" id="PTHR21180">
    <property type="entry name" value="ENDONUCLEASE/EXONUCLEASE/PHOSPHATASE FAMILY DOMAIN-CONTAINING PROTEIN 1"/>
    <property type="match status" value="1"/>
</dbReference>
<dbReference type="Pfam" id="PF12836">
    <property type="entry name" value="HHH_3"/>
    <property type="match status" value="1"/>
</dbReference>
<dbReference type="RefSeq" id="WP_237854249.1">
    <property type="nucleotide sequence ID" value="NZ_JAKLWS010000011.1"/>
</dbReference>
<sequence length="701" mass="80369">MRAFGDRYQSWLTLAKLRYVFTFGIFVISIFPIQANAQQRDTVRTQIERDLEEAIEEIDPEESDLDLEELVEFLESLANNPININRSSVDDLMQIPGLNFRLAQGIVQYRSNQAPFSTVDELTDVPGVGPATLSRIRPYITVGTGLELSRDLYLDPSYWTNNGRFEGFTRYQQTLQEQEGYARPDSSGGYLGSPAKYYQRFRYTSNHLSLNLTQDKDPGEPLSGPTDFDYTSWHIGVNDVGNLQDFVIGDYSVSFGQGLLIWSGGAFGKGRDVTNGVSKNERGIRPFTSAQEAIGFRGIAATYGQDIQVSAFYSNRDRTASIIEDNIVNFPTETGYHRTVNERSRRNNLGQETFGGRIRARVPFGFVGVSGYHNRFDQTVEAGNQPYQVFDFSGKELSGYSADYRFLIQDVILFGEFAYTDNGGYGLLSGADFEVGNRTNLALSYRYYDKQLQSIFGAGFGEQSGTPGNEEGFYIGIEHELTDQIQLIGYFDQFRFPGARFLQSQPTSGFDWLGMIEYEPNTDLNMYLLFRSKTREEEYDTTDEFGREISLLDDDIRSSIRYQAEYQVHPKVRLRTRFDLAKSTPPNSDTSWGYLVFQDIRYYLSDRFQIDARVTMFETEGYDSRVYQFENDLLYVLSNTMLFDQGQRMYILFNYEPTNWLELWMKLSTTIYEDRQTISSGLNEIQGDRRSDFGIQARVRF</sequence>
<feature type="transmembrane region" description="Helical" evidence="1">
    <location>
        <begin position="17"/>
        <end position="35"/>
    </location>
</feature>
<proteinExistence type="predicted"/>
<protein>
    <submittedName>
        <fullName evidence="3">Helix-hairpin-helix domain-containing protein</fullName>
    </submittedName>
</protein>
<reference evidence="3" key="2">
    <citation type="submission" date="2024-05" db="EMBL/GenBank/DDBJ databases">
        <title>Rhodohalobacter halophilus gen. nov., sp. nov., a moderately halophilic member of the family Balneolaceae.</title>
        <authorList>
            <person name="Xia J."/>
        </authorList>
    </citation>
    <scope>NUCLEOTIDE SEQUENCE</scope>
    <source>
        <strain evidence="3">WB101</strain>
    </source>
</reference>
<dbReference type="InterPro" id="IPR003583">
    <property type="entry name" value="Hlx-hairpin-Hlx_DNA-bd_motif"/>
</dbReference>
<accession>A0ABS9KDW5</accession>
<dbReference type="SMART" id="SM00278">
    <property type="entry name" value="HhH1"/>
    <property type="match status" value="2"/>
</dbReference>
<keyword evidence="1" id="KW-0812">Transmembrane</keyword>
<dbReference type="Gene3D" id="1.10.150.320">
    <property type="entry name" value="Photosystem II 12 kDa extrinsic protein"/>
    <property type="match status" value="1"/>
</dbReference>
<feature type="domain" description="Helix-hairpin-helix DNA-binding motif class 1" evidence="2">
    <location>
        <begin position="90"/>
        <end position="109"/>
    </location>
</feature>
<evidence type="ECO:0000259" key="2">
    <source>
        <dbReference type="SMART" id="SM00278"/>
    </source>
</evidence>
<evidence type="ECO:0000313" key="3">
    <source>
        <dbReference type="EMBL" id="MCG2589025.1"/>
    </source>
</evidence>
<reference evidence="3" key="1">
    <citation type="submission" date="2022-01" db="EMBL/GenBank/DDBJ databases">
        <authorList>
            <person name="Wang Y."/>
        </authorList>
    </citation>
    <scope>NUCLEOTIDE SEQUENCE</scope>
    <source>
        <strain evidence="3">WB101</strain>
    </source>
</reference>
<dbReference type="SUPFAM" id="SSF56935">
    <property type="entry name" value="Porins"/>
    <property type="match status" value="1"/>
</dbReference>
<gene>
    <name evidence="3" type="ORF">L6773_10630</name>
</gene>
<dbReference type="InterPro" id="IPR051675">
    <property type="entry name" value="Endo/Exo/Phosphatase_dom_1"/>
</dbReference>
<feature type="domain" description="Helix-hairpin-helix DNA-binding motif class 1" evidence="2">
    <location>
        <begin position="120"/>
        <end position="139"/>
    </location>
</feature>
<comment type="caution">
    <text evidence="3">The sequence shown here is derived from an EMBL/GenBank/DDBJ whole genome shotgun (WGS) entry which is preliminary data.</text>
</comment>
<keyword evidence="1" id="KW-1133">Transmembrane helix</keyword>
<name>A0ABS9KDW5_9BACT</name>
<dbReference type="PANTHER" id="PTHR21180:SF32">
    <property type="entry name" value="ENDONUCLEASE_EXONUCLEASE_PHOSPHATASE FAMILY DOMAIN-CONTAINING PROTEIN 1"/>
    <property type="match status" value="1"/>
</dbReference>
<dbReference type="SUPFAM" id="SSF47781">
    <property type="entry name" value="RuvA domain 2-like"/>
    <property type="match status" value="1"/>
</dbReference>
<organism evidence="3 4">
    <name type="scientific">Rhodohalobacter sulfatireducens</name>
    <dbReference type="NCBI Taxonomy" id="2911366"/>
    <lineage>
        <taxon>Bacteria</taxon>
        <taxon>Pseudomonadati</taxon>
        <taxon>Balneolota</taxon>
        <taxon>Balneolia</taxon>
        <taxon>Balneolales</taxon>
        <taxon>Balneolaceae</taxon>
        <taxon>Rhodohalobacter</taxon>
    </lineage>
</organism>
<dbReference type="Proteomes" id="UP001165366">
    <property type="component" value="Unassembled WGS sequence"/>
</dbReference>